<accession>A0A183I8N9</accession>
<protein>
    <submittedName>
        <fullName evidence="1 3">Uncharacterized protein</fullName>
    </submittedName>
</protein>
<dbReference type="EMBL" id="UZAJ01044086">
    <property type="protein sequence ID" value="VDP27236.1"/>
    <property type="molecule type" value="Genomic_DNA"/>
</dbReference>
<evidence type="ECO:0000313" key="2">
    <source>
        <dbReference type="Proteomes" id="UP000267606"/>
    </source>
</evidence>
<dbReference type="Proteomes" id="UP000267606">
    <property type="component" value="Unassembled WGS sequence"/>
</dbReference>
<dbReference type="WBParaSite" id="OFLC_0001611401-mRNA-1">
    <property type="protein sequence ID" value="OFLC_0001611401-mRNA-1"/>
    <property type="gene ID" value="OFLC_0001611401"/>
</dbReference>
<name>A0A183I8N9_9BILA</name>
<evidence type="ECO:0000313" key="1">
    <source>
        <dbReference type="EMBL" id="VDP27236.1"/>
    </source>
</evidence>
<dbReference type="AlphaFoldDB" id="A0A183I8N9"/>
<proteinExistence type="predicted"/>
<reference evidence="3" key="1">
    <citation type="submission" date="2016-06" db="UniProtKB">
        <authorList>
            <consortium name="WormBaseParasite"/>
        </authorList>
    </citation>
    <scope>IDENTIFICATION</scope>
</reference>
<reference evidence="1 2" key="2">
    <citation type="submission" date="2018-11" db="EMBL/GenBank/DDBJ databases">
        <authorList>
            <consortium name="Pathogen Informatics"/>
        </authorList>
    </citation>
    <scope>NUCLEOTIDE SEQUENCE [LARGE SCALE GENOMIC DNA]</scope>
</reference>
<evidence type="ECO:0000313" key="3">
    <source>
        <dbReference type="WBParaSite" id="OFLC_0001611401-mRNA-1"/>
    </source>
</evidence>
<keyword evidence="2" id="KW-1185">Reference proteome</keyword>
<organism evidence="3">
    <name type="scientific">Onchocerca flexuosa</name>
    <dbReference type="NCBI Taxonomy" id="387005"/>
    <lineage>
        <taxon>Eukaryota</taxon>
        <taxon>Metazoa</taxon>
        <taxon>Ecdysozoa</taxon>
        <taxon>Nematoda</taxon>
        <taxon>Chromadorea</taxon>
        <taxon>Rhabditida</taxon>
        <taxon>Spirurina</taxon>
        <taxon>Spiruromorpha</taxon>
        <taxon>Filarioidea</taxon>
        <taxon>Onchocercidae</taxon>
        <taxon>Onchocerca</taxon>
    </lineage>
</organism>
<sequence length="80" mass="9150">MSCYTLLSGFPVSPLMATVSLSITIRSHETPFIRSHELENLTLEIQRLIDKSASDCLNLNEFLRRSLNIAKITTKKRHFT</sequence>
<gene>
    <name evidence="1" type="ORF">OFLC_LOCUS16101</name>
</gene>